<evidence type="ECO:0000313" key="1">
    <source>
        <dbReference type="EMBL" id="KAG8079858.1"/>
    </source>
</evidence>
<dbReference type="AlphaFoldDB" id="A0A8J5STQ8"/>
<comment type="caution">
    <text evidence="1">The sequence shown here is derived from an EMBL/GenBank/DDBJ whole genome shotgun (WGS) entry which is preliminary data.</text>
</comment>
<keyword evidence="2" id="KW-1185">Reference proteome</keyword>
<dbReference type="EMBL" id="JAAALK010000282">
    <property type="protein sequence ID" value="KAG8079858.1"/>
    <property type="molecule type" value="Genomic_DNA"/>
</dbReference>
<sequence length="77" mass="8834">MEVSVVIVIDDVLNFIERESNTRTAVLEEKKCMVQSNSMRRQNAMLGVQWTMAGAGAGEHDHEEVLSQFPDWKRRLD</sequence>
<accession>A0A8J5STQ8</accession>
<protein>
    <submittedName>
        <fullName evidence="1">Uncharacterized protein</fullName>
    </submittedName>
</protein>
<reference evidence="1" key="1">
    <citation type="journal article" date="2021" name="bioRxiv">
        <title>Whole Genome Assembly and Annotation of Northern Wild Rice, Zizania palustris L., Supports a Whole Genome Duplication in the Zizania Genus.</title>
        <authorList>
            <person name="Haas M."/>
            <person name="Kono T."/>
            <person name="Macchietto M."/>
            <person name="Millas R."/>
            <person name="McGilp L."/>
            <person name="Shao M."/>
            <person name="Duquette J."/>
            <person name="Hirsch C.N."/>
            <person name="Kimball J."/>
        </authorList>
    </citation>
    <scope>NUCLEOTIDE SEQUENCE</scope>
    <source>
        <tissue evidence="1">Fresh leaf tissue</tissue>
    </source>
</reference>
<evidence type="ECO:0000313" key="2">
    <source>
        <dbReference type="Proteomes" id="UP000729402"/>
    </source>
</evidence>
<dbReference type="Proteomes" id="UP000729402">
    <property type="component" value="Unassembled WGS sequence"/>
</dbReference>
<proteinExistence type="predicted"/>
<organism evidence="1 2">
    <name type="scientific">Zizania palustris</name>
    <name type="common">Northern wild rice</name>
    <dbReference type="NCBI Taxonomy" id="103762"/>
    <lineage>
        <taxon>Eukaryota</taxon>
        <taxon>Viridiplantae</taxon>
        <taxon>Streptophyta</taxon>
        <taxon>Embryophyta</taxon>
        <taxon>Tracheophyta</taxon>
        <taxon>Spermatophyta</taxon>
        <taxon>Magnoliopsida</taxon>
        <taxon>Liliopsida</taxon>
        <taxon>Poales</taxon>
        <taxon>Poaceae</taxon>
        <taxon>BOP clade</taxon>
        <taxon>Oryzoideae</taxon>
        <taxon>Oryzeae</taxon>
        <taxon>Zizaniinae</taxon>
        <taxon>Zizania</taxon>
    </lineage>
</organism>
<name>A0A8J5STQ8_ZIZPA</name>
<gene>
    <name evidence="1" type="ORF">GUJ93_ZPchr0007g3976</name>
</gene>
<reference evidence="1" key="2">
    <citation type="submission" date="2021-02" db="EMBL/GenBank/DDBJ databases">
        <authorList>
            <person name="Kimball J.A."/>
            <person name="Haas M.W."/>
            <person name="Macchietto M."/>
            <person name="Kono T."/>
            <person name="Duquette J."/>
            <person name="Shao M."/>
        </authorList>
    </citation>
    <scope>NUCLEOTIDE SEQUENCE</scope>
    <source>
        <tissue evidence="1">Fresh leaf tissue</tissue>
    </source>
</reference>